<comment type="caution">
    <text evidence="2">The sequence shown here is derived from an EMBL/GenBank/DDBJ whole genome shotgun (WGS) entry which is preliminary data.</text>
</comment>
<dbReference type="Gene3D" id="1.20.1280.140">
    <property type="match status" value="1"/>
</dbReference>
<evidence type="ECO:0000313" key="3">
    <source>
        <dbReference type="Proteomes" id="UP000315783"/>
    </source>
</evidence>
<dbReference type="AlphaFoldDB" id="A0A545UU40"/>
<gene>
    <name evidence="2" type="ORF">IF1G_08286</name>
</gene>
<dbReference type="InterPro" id="IPR021054">
    <property type="entry name" value="Cell_wall_mannoprotein_1"/>
</dbReference>
<feature type="signal peptide" evidence="1">
    <location>
        <begin position="1"/>
        <end position="18"/>
    </location>
</feature>
<organism evidence="2 3">
    <name type="scientific">Cordyceps javanica</name>
    <dbReference type="NCBI Taxonomy" id="43265"/>
    <lineage>
        <taxon>Eukaryota</taxon>
        <taxon>Fungi</taxon>
        <taxon>Dikarya</taxon>
        <taxon>Ascomycota</taxon>
        <taxon>Pezizomycotina</taxon>
        <taxon>Sordariomycetes</taxon>
        <taxon>Hypocreomycetidae</taxon>
        <taxon>Hypocreales</taxon>
        <taxon>Cordycipitaceae</taxon>
        <taxon>Cordyceps</taxon>
    </lineage>
</organism>
<name>A0A545UU40_9HYPO</name>
<reference evidence="2 3" key="1">
    <citation type="journal article" date="2019" name="Appl. Microbiol. Biotechnol.">
        <title>Genome sequence of Isaria javanica and comparative genome analysis insights into family S53 peptidase evolution in fungal entomopathogens.</title>
        <authorList>
            <person name="Lin R."/>
            <person name="Zhang X."/>
            <person name="Xin B."/>
            <person name="Zou M."/>
            <person name="Gao Y."/>
            <person name="Qin F."/>
            <person name="Hu Q."/>
            <person name="Xie B."/>
            <person name="Cheng X."/>
        </authorList>
    </citation>
    <scope>NUCLEOTIDE SEQUENCE [LARGE SCALE GENOMIC DNA]</scope>
    <source>
        <strain evidence="2 3">IJ1G</strain>
    </source>
</reference>
<dbReference type="PANTHER" id="PTHR38123">
    <property type="entry name" value="CELL WALL SERINE-THREONINE-RICH GALACTOMANNOPROTEIN MP1 (AFU_ORTHOLOGUE AFUA_4G03240)"/>
    <property type="match status" value="1"/>
</dbReference>
<dbReference type="STRING" id="43265.A0A545UU40"/>
<dbReference type="Pfam" id="PF12296">
    <property type="entry name" value="HsbA"/>
    <property type="match status" value="1"/>
</dbReference>
<proteinExistence type="predicted"/>
<dbReference type="OrthoDB" id="2422134at2759"/>
<dbReference type="EMBL" id="SPUK01000013">
    <property type="protein sequence ID" value="TQV92983.1"/>
    <property type="molecule type" value="Genomic_DNA"/>
</dbReference>
<dbReference type="PANTHER" id="PTHR38123:SF6">
    <property type="entry name" value="CELL WALL SERINE-THREONINE-RICH GALACTOMANNOPROTEIN MP1 (AFU_ORTHOLOGUE AFUA_4G03240)"/>
    <property type="match status" value="1"/>
</dbReference>
<dbReference type="Proteomes" id="UP000315783">
    <property type="component" value="Unassembled WGS sequence"/>
</dbReference>
<keyword evidence="1" id="KW-0732">Signal</keyword>
<dbReference type="GO" id="GO:0005576">
    <property type="term" value="C:extracellular region"/>
    <property type="evidence" value="ECO:0007669"/>
    <property type="project" value="TreeGrafter"/>
</dbReference>
<keyword evidence="3" id="KW-1185">Reference proteome</keyword>
<protein>
    <submittedName>
        <fullName evidence="2">Hydrophobic surface binding protein A domain-containing protein</fullName>
    </submittedName>
</protein>
<evidence type="ECO:0000256" key="1">
    <source>
        <dbReference type="SAM" id="SignalP"/>
    </source>
</evidence>
<accession>A0A545UU40</accession>
<feature type="chain" id="PRO_5021772045" evidence="1">
    <location>
        <begin position="19"/>
        <end position="178"/>
    </location>
</feature>
<sequence>MHFSGPLVLITGFAGAHGLVIQRDAQPVIDVLNAVKTDIDGLDGAVKSWTGDPTPVLDASKKLVATISEGTATIQSTANLSLGEAVNMLGPVKALKQHSQTLGNDIRGKKEGIEKAGLCGLVRNEIATIGDKSEGLINATVSKVPQGAQSIVKGHAQGILDVLADVQRAFSPENCKKV</sequence>
<evidence type="ECO:0000313" key="2">
    <source>
        <dbReference type="EMBL" id="TQV92983.1"/>
    </source>
</evidence>